<keyword evidence="2" id="KW-1185">Reference proteome</keyword>
<accession>A0A7W7ZIV7</accession>
<protein>
    <submittedName>
        <fullName evidence="1">Uncharacterized protein</fullName>
    </submittedName>
</protein>
<evidence type="ECO:0000313" key="2">
    <source>
        <dbReference type="Proteomes" id="UP000540989"/>
    </source>
</evidence>
<sequence length="399" mass="45003">MKSWDLFDTLVAARDINIPSGDQPEGFHFPIMDAVSCVGQDDLIISDYYDFAKADRILRAVTGLKNRLVVGRHIKASGRIWRFLSVDEHTGDSPREIASARRFGIKGNLVRRADLTNMESYLYDAGCRGLALVLREARLTTAVTEDSDIKLLQLQGNVPFLFAASLLLHRKAIAQQIETILMCSRDSYLWITMLHAVQGLLDSVPYGTQYFFSSRLMRYRSTPHTLAYTKDLLRGRSAIVDLCGSGYSLKAFCNHLDPRPLLWLAVAYKREGWPYSGVPYAIQWRGKTTLELANLAPHPMVGDVIGCGHDRGYSPVYINPTFTRWDTSPVIKAMHNAFYLALKLFPEYDFTSDLLVESDLLRDVMTRCLGEMDANDGVVAMLAGGVFSKEEHFVRTTRW</sequence>
<organism evidence="1 2">
    <name type="scientific">Granulicella aggregans</name>
    <dbReference type="NCBI Taxonomy" id="474949"/>
    <lineage>
        <taxon>Bacteria</taxon>
        <taxon>Pseudomonadati</taxon>
        <taxon>Acidobacteriota</taxon>
        <taxon>Terriglobia</taxon>
        <taxon>Terriglobales</taxon>
        <taxon>Acidobacteriaceae</taxon>
        <taxon>Granulicella</taxon>
    </lineage>
</organism>
<gene>
    <name evidence="1" type="ORF">HDF16_005486</name>
</gene>
<proteinExistence type="predicted"/>
<name>A0A7W7ZIV7_9BACT</name>
<comment type="caution">
    <text evidence="1">The sequence shown here is derived from an EMBL/GenBank/DDBJ whole genome shotgun (WGS) entry which is preliminary data.</text>
</comment>
<reference evidence="1 2" key="1">
    <citation type="submission" date="2020-08" db="EMBL/GenBank/DDBJ databases">
        <title>Genomic Encyclopedia of Type Strains, Phase IV (KMG-V): Genome sequencing to study the core and pangenomes of soil and plant-associated prokaryotes.</title>
        <authorList>
            <person name="Whitman W."/>
        </authorList>
    </citation>
    <scope>NUCLEOTIDE SEQUENCE [LARGE SCALE GENOMIC DNA]</scope>
    <source>
        <strain evidence="1 2">M8UP14</strain>
    </source>
</reference>
<dbReference type="RefSeq" id="WP_184223235.1">
    <property type="nucleotide sequence ID" value="NZ_JACHIP010000018.1"/>
</dbReference>
<dbReference type="AlphaFoldDB" id="A0A7W7ZIV7"/>
<dbReference type="EMBL" id="JACHIP010000018">
    <property type="protein sequence ID" value="MBB5060750.1"/>
    <property type="molecule type" value="Genomic_DNA"/>
</dbReference>
<dbReference type="Proteomes" id="UP000540989">
    <property type="component" value="Unassembled WGS sequence"/>
</dbReference>
<evidence type="ECO:0000313" key="1">
    <source>
        <dbReference type="EMBL" id="MBB5060750.1"/>
    </source>
</evidence>